<evidence type="ECO:0000313" key="7">
    <source>
        <dbReference type="Proteomes" id="UP000235388"/>
    </source>
</evidence>
<dbReference type="SUPFAM" id="SSF74650">
    <property type="entry name" value="Galactose mutarotase-like"/>
    <property type="match status" value="1"/>
</dbReference>
<dbReference type="STRING" id="200324.A0A2N5TFU3"/>
<dbReference type="OrthoDB" id="274691at2759"/>
<keyword evidence="7" id="KW-1185">Reference proteome</keyword>
<dbReference type="GO" id="GO:0004034">
    <property type="term" value="F:aldose 1-epimerase activity"/>
    <property type="evidence" value="ECO:0007669"/>
    <property type="project" value="TreeGrafter"/>
</dbReference>
<dbReference type="InterPro" id="IPR047215">
    <property type="entry name" value="Galactose_mutarotase-like"/>
</dbReference>
<reference evidence="7 8" key="1">
    <citation type="submission" date="2017-11" db="EMBL/GenBank/DDBJ databases">
        <title>De novo assembly and phasing of dikaryotic genomes from two isolates of Puccinia coronata f. sp. avenae, the causal agent of oat crown rust.</title>
        <authorList>
            <person name="Miller M.E."/>
            <person name="Zhang Y."/>
            <person name="Omidvar V."/>
            <person name="Sperschneider J."/>
            <person name="Schwessinger B."/>
            <person name="Raley C."/>
            <person name="Palmer J.M."/>
            <person name="Garnica D."/>
            <person name="Upadhyaya N."/>
            <person name="Rathjen J."/>
            <person name="Taylor J.M."/>
            <person name="Park R.F."/>
            <person name="Dodds P.N."/>
            <person name="Hirsch C.D."/>
            <person name="Kianian S.F."/>
            <person name="Figueroa M."/>
        </authorList>
    </citation>
    <scope>NUCLEOTIDE SEQUENCE [LARGE SCALE GENOMIC DNA]</scope>
    <source>
        <strain evidence="5">12NC29</strain>
        <strain evidence="6">12SD80</strain>
    </source>
</reference>
<dbReference type="EMBL" id="PGCJ01000782">
    <property type="protein sequence ID" value="PLW21584.1"/>
    <property type="molecule type" value="Genomic_DNA"/>
</dbReference>
<dbReference type="Proteomes" id="UP000235392">
    <property type="component" value="Unassembled WGS sequence"/>
</dbReference>
<dbReference type="GO" id="GO:0033499">
    <property type="term" value="P:galactose catabolic process via UDP-galactose, Leloir pathway"/>
    <property type="evidence" value="ECO:0007669"/>
    <property type="project" value="TreeGrafter"/>
</dbReference>
<organism evidence="6 8">
    <name type="scientific">Puccinia coronata f. sp. avenae</name>
    <dbReference type="NCBI Taxonomy" id="200324"/>
    <lineage>
        <taxon>Eukaryota</taxon>
        <taxon>Fungi</taxon>
        <taxon>Dikarya</taxon>
        <taxon>Basidiomycota</taxon>
        <taxon>Pucciniomycotina</taxon>
        <taxon>Pucciniomycetes</taxon>
        <taxon>Pucciniales</taxon>
        <taxon>Pucciniaceae</taxon>
        <taxon>Puccinia</taxon>
    </lineage>
</organism>
<dbReference type="GO" id="GO:0030246">
    <property type="term" value="F:carbohydrate binding"/>
    <property type="evidence" value="ECO:0007669"/>
    <property type="project" value="InterPro"/>
</dbReference>
<evidence type="ECO:0000313" key="8">
    <source>
        <dbReference type="Proteomes" id="UP000235392"/>
    </source>
</evidence>
<evidence type="ECO:0008006" key="9">
    <source>
        <dbReference type="Google" id="ProtNLM"/>
    </source>
</evidence>
<dbReference type="Gene3D" id="2.70.98.10">
    <property type="match status" value="1"/>
</dbReference>
<dbReference type="InterPro" id="IPR014718">
    <property type="entry name" value="GH-type_carb-bd"/>
</dbReference>
<accession>A0A2N5TFU3</accession>
<evidence type="ECO:0000256" key="3">
    <source>
        <dbReference type="ARBA" id="ARBA00023277"/>
    </source>
</evidence>
<dbReference type="AlphaFoldDB" id="A0A2N5TFU3"/>
<dbReference type="PANTHER" id="PTHR10091:SF6">
    <property type="entry name" value="1-EPIMERASE, PUTATIVE (AFU_ORTHOLOGUE AFUA_3G13240)-RELATED"/>
    <property type="match status" value="1"/>
</dbReference>
<comment type="caution">
    <text evidence="6">The sequence shown here is derived from an EMBL/GenBank/DDBJ whole genome shotgun (WGS) entry which is preliminary data.</text>
</comment>
<evidence type="ECO:0000256" key="2">
    <source>
        <dbReference type="ARBA" id="ARBA00023235"/>
    </source>
</evidence>
<dbReference type="PANTHER" id="PTHR10091">
    <property type="entry name" value="ALDOSE-1-EPIMERASE"/>
    <property type="match status" value="1"/>
</dbReference>
<keyword evidence="3" id="KW-0119">Carbohydrate metabolism</keyword>
<proteinExistence type="inferred from homology"/>
<dbReference type="GO" id="GO:0006006">
    <property type="term" value="P:glucose metabolic process"/>
    <property type="evidence" value="ECO:0007669"/>
    <property type="project" value="TreeGrafter"/>
</dbReference>
<dbReference type="Pfam" id="PF01263">
    <property type="entry name" value="Aldose_epim"/>
    <property type="match status" value="1"/>
</dbReference>
<sequence>MLQGQVIDVGPLMNGFQVTRPPSSIGVRPRRRQHSPCARAWSSVQRAFPGWVYAALKFGESTIPKGPRNRFGNLRKAPKTNDQLLEPWSVPRDDCDEPQRIVMLGLPRNLAARRLLVRFHRGLLSRREWLWAVLEGISNIRPGKDDGDEDHGNSSIPSTLPRAPPLHHHSPYLGRTPDTSILLERSAEVSTSSYRAIRTGSQGFHTKKLSGQWLRSMPVLLLLSLVAIVPSFVWCQTRPNLDLNLLRGLDNHLLDGFTLHNISAPDGSIYASFVGIGASLQSLFVKDRHGTFRDIVLGYDNTSQYLHHPYNPRFGSIVGRYANRIKNSSFVIPGHPNRLFHTTPNEHGGLNTLHGGDPGWDRRPFTVDAKNSSYISFSLVDKDGEQGFPSEVTTKIEYQLLSGGKWKTKMTAKANGPTPIMLSSHAYWNLDAYVSCGSASKHYLQLNAPQYIATDSILIPTGELQPVKNTPLDFTQPTEIGSRLNQTVGLCGQGCTGYDNALVYQSNRPMDQPVMSMWSPHSGIKMSVITDQLGVQIYSCTSIHSLDGSYEPIPRKKSHEGPHAIYENMSCIAIEQQGLIDGINHPEWNIDNIYGPDKPYEWNAIYEFSTI</sequence>
<dbReference type="Proteomes" id="UP000235388">
    <property type="component" value="Unassembled WGS sequence"/>
</dbReference>
<dbReference type="InterPro" id="IPR011013">
    <property type="entry name" value="Gal_mutarotase_sf_dom"/>
</dbReference>
<evidence type="ECO:0000313" key="6">
    <source>
        <dbReference type="EMBL" id="PLW24355.1"/>
    </source>
</evidence>
<gene>
    <name evidence="5" type="ORF">PCANC_03991</name>
    <name evidence="6" type="ORF">PCASD_06563</name>
</gene>
<feature type="region of interest" description="Disordered" evidence="4">
    <location>
        <begin position="142"/>
        <end position="171"/>
    </location>
</feature>
<evidence type="ECO:0000256" key="4">
    <source>
        <dbReference type="SAM" id="MobiDB-lite"/>
    </source>
</evidence>
<dbReference type="CDD" id="cd09019">
    <property type="entry name" value="galactose_mutarotase_like"/>
    <property type="match status" value="1"/>
</dbReference>
<keyword evidence="2" id="KW-0413">Isomerase</keyword>
<evidence type="ECO:0000256" key="1">
    <source>
        <dbReference type="ARBA" id="ARBA00006206"/>
    </source>
</evidence>
<name>A0A2N5TFU3_9BASI</name>
<protein>
    <recommendedName>
        <fullName evidence="9">Aldose 1-epimerase</fullName>
    </recommendedName>
</protein>
<dbReference type="InterPro" id="IPR008183">
    <property type="entry name" value="Aldose_1/G6P_1-epimerase"/>
</dbReference>
<evidence type="ECO:0000313" key="5">
    <source>
        <dbReference type="EMBL" id="PLW21584.1"/>
    </source>
</evidence>
<dbReference type="EMBL" id="PGCI01000611">
    <property type="protein sequence ID" value="PLW24355.1"/>
    <property type="molecule type" value="Genomic_DNA"/>
</dbReference>
<comment type="similarity">
    <text evidence="1">Belongs to the aldose epimerase family.</text>
</comment>